<name>A0AAN8GU46_CHAGU</name>
<protein>
    <submittedName>
        <fullName evidence="1">Uncharacterized protein</fullName>
    </submittedName>
</protein>
<reference evidence="1 2" key="1">
    <citation type="journal article" date="2023" name="Mol. Biol. Evol.">
        <title>Genomics of Secondarily Temperate Adaptation in the Only Non-Antarctic Icefish.</title>
        <authorList>
            <person name="Rivera-Colon A.G."/>
            <person name="Rayamajhi N."/>
            <person name="Minhas B.F."/>
            <person name="Madrigal G."/>
            <person name="Bilyk K.T."/>
            <person name="Yoon V."/>
            <person name="Hune M."/>
            <person name="Gregory S."/>
            <person name="Cheng C.H.C."/>
            <person name="Catchen J.M."/>
        </authorList>
    </citation>
    <scope>NUCLEOTIDE SEQUENCE [LARGE SCALE GENOMIC DNA]</scope>
    <source>
        <tissue evidence="1">White muscle</tissue>
    </source>
</reference>
<proteinExistence type="predicted"/>
<gene>
    <name evidence="1" type="ORF">CgunFtcFv8_018693</name>
</gene>
<dbReference type="AlphaFoldDB" id="A0AAN8GU46"/>
<keyword evidence="2" id="KW-1185">Reference proteome</keyword>
<accession>A0AAN8GU46</accession>
<dbReference type="EMBL" id="JAURVH010001536">
    <property type="protein sequence ID" value="KAK5891441.1"/>
    <property type="molecule type" value="Genomic_DNA"/>
</dbReference>
<comment type="caution">
    <text evidence="1">The sequence shown here is derived from an EMBL/GenBank/DDBJ whole genome shotgun (WGS) entry which is preliminary data.</text>
</comment>
<sequence length="79" mass="8567">MRSAAEPLCRKHPGSLILQRSSTAPVWNNLLTLSLQTNCAFCYPVNIDECRVSGTNLRTAGFLLFFLHSCGSPGRAGAQ</sequence>
<evidence type="ECO:0000313" key="1">
    <source>
        <dbReference type="EMBL" id="KAK5891441.1"/>
    </source>
</evidence>
<organism evidence="1 2">
    <name type="scientific">Champsocephalus gunnari</name>
    <name type="common">Mackerel icefish</name>
    <dbReference type="NCBI Taxonomy" id="52237"/>
    <lineage>
        <taxon>Eukaryota</taxon>
        <taxon>Metazoa</taxon>
        <taxon>Chordata</taxon>
        <taxon>Craniata</taxon>
        <taxon>Vertebrata</taxon>
        <taxon>Euteleostomi</taxon>
        <taxon>Actinopterygii</taxon>
        <taxon>Neopterygii</taxon>
        <taxon>Teleostei</taxon>
        <taxon>Neoteleostei</taxon>
        <taxon>Acanthomorphata</taxon>
        <taxon>Eupercaria</taxon>
        <taxon>Perciformes</taxon>
        <taxon>Notothenioidei</taxon>
        <taxon>Channichthyidae</taxon>
        <taxon>Champsocephalus</taxon>
    </lineage>
</organism>
<evidence type="ECO:0000313" key="2">
    <source>
        <dbReference type="Proteomes" id="UP001331515"/>
    </source>
</evidence>
<dbReference type="Proteomes" id="UP001331515">
    <property type="component" value="Unassembled WGS sequence"/>
</dbReference>